<feature type="transmembrane region" description="Helical" evidence="3">
    <location>
        <begin position="82"/>
        <end position="103"/>
    </location>
</feature>
<feature type="transmembrane region" description="Helical" evidence="3">
    <location>
        <begin position="321"/>
        <end position="338"/>
    </location>
</feature>
<reference evidence="5 6" key="1">
    <citation type="submission" date="2018-04" db="EMBL/GenBank/DDBJ databases">
        <authorList>
            <person name="Huttner S."/>
            <person name="Dainat J."/>
        </authorList>
    </citation>
    <scope>NUCLEOTIDE SEQUENCE [LARGE SCALE GENOMIC DNA]</scope>
</reference>
<dbReference type="GO" id="GO:0022857">
    <property type="term" value="F:transmembrane transporter activity"/>
    <property type="evidence" value="ECO:0007669"/>
    <property type="project" value="InterPro"/>
</dbReference>
<dbReference type="InterPro" id="IPR050327">
    <property type="entry name" value="Proton-linked_MCT"/>
</dbReference>
<dbReference type="InterPro" id="IPR011701">
    <property type="entry name" value="MFS"/>
</dbReference>
<protein>
    <submittedName>
        <fullName evidence="5">D1a1dfab-8ba3-4b7e-b533-6f1792eeb37c</fullName>
    </submittedName>
</protein>
<dbReference type="InterPro" id="IPR020846">
    <property type="entry name" value="MFS_dom"/>
</dbReference>
<proteinExistence type="inferred from homology"/>
<feature type="transmembrane region" description="Helical" evidence="3">
    <location>
        <begin position="440"/>
        <end position="460"/>
    </location>
</feature>
<dbReference type="PROSITE" id="PS50850">
    <property type="entry name" value="MFS"/>
    <property type="match status" value="1"/>
</dbReference>
<evidence type="ECO:0000256" key="3">
    <source>
        <dbReference type="SAM" id="Phobius"/>
    </source>
</evidence>
<keyword evidence="3" id="KW-1133">Transmembrane helix</keyword>
<feature type="transmembrane region" description="Helical" evidence="3">
    <location>
        <begin position="375"/>
        <end position="398"/>
    </location>
</feature>
<feature type="transmembrane region" description="Helical" evidence="3">
    <location>
        <begin position="210"/>
        <end position="235"/>
    </location>
</feature>
<evidence type="ECO:0000256" key="1">
    <source>
        <dbReference type="ARBA" id="ARBA00004141"/>
    </source>
</evidence>
<gene>
    <name evidence="5" type="ORF">TT172_LOCUS2048</name>
</gene>
<dbReference type="PANTHER" id="PTHR11360:SF177">
    <property type="entry name" value="RIBOFLAVIN TRANSPORTER MCH5"/>
    <property type="match status" value="1"/>
</dbReference>
<dbReference type="InterPro" id="IPR036259">
    <property type="entry name" value="MFS_trans_sf"/>
</dbReference>
<feature type="transmembrane region" description="Helical" evidence="3">
    <location>
        <begin position="123"/>
        <end position="145"/>
    </location>
</feature>
<dbReference type="EMBL" id="OUUZ01000001">
    <property type="protein sequence ID" value="SPQ19629.1"/>
    <property type="molecule type" value="Genomic_DNA"/>
</dbReference>
<dbReference type="Gene3D" id="1.20.1250.20">
    <property type="entry name" value="MFS general substrate transporter like domains"/>
    <property type="match status" value="1"/>
</dbReference>
<dbReference type="PANTHER" id="PTHR11360">
    <property type="entry name" value="MONOCARBOXYLATE TRANSPORTER"/>
    <property type="match status" value="1"/>
</dbReference>
<evidence type="ECO:0000256" key="2">
    <source>
        <dbReference type="ARBA" id="ARBA00006727"/>
    </source>
</evidence>
<organism evidence="5 6">
    <name type="scientific">Thermothielavioides terrestris</name>
    <dbReference type="NCBI Taxonomy" id="2587410"/>
    <lineage>
        <taxon>Eukaryota</taxon>
        <taxon>Fungi</taxon>
        <taxon>Dikarya</taxon>
        <taxon>Ascomycota</taxon>
        <taxon>Pezizomycotina</taxon>
        <taxon>Sordariomycetes</taxon>
        <taxon>Sordariomycetidae</taxon>
        <taxon>Sordariales</taxon>
        <taxon>Chaetomiaceae</taxon>
        <taxon>Thermothielavioides</taxon>
    </lineage>
</organism>
<dbReference type="SUPFAM" id="SSF103473">
    <property type="entry name" value="MFS general substrate transporter"/>
    <property type="match status" value="1"/>
</dbReference>
<evidence type="ECO:0000313" key="6">
    <source>
        <dbReference type="Proteomes" id="UP000289323"/>
    </source>
</evidence>
<evidence type="ECO:0000313" key="5">
    <source>
        <dbReference type="EMBL" id="SPQ19629.1"/>
    </source>
</evidence>
<feature type="transmembrane region" description="Helical" evidence="3">
    <location>
        <begin position="282"/>
        <end position="301"/>
    </location>
</feature>
<sequence length="474" mass="49735">MPKNSVLSSETELQDGIYELTSRAAAPVSARTDEADAKSTKTMATVGGAAPLLGTSKAASASDGPVQAGNLEDHYPEGGIRAWLVVLGCWLALFTSLGFMHILATFQAYLSPAQQIQLRPGPVAGAIFGYASLSLLLGIYIGPLFDKYGPRWLILAGTVCSVASLLFVSIGTEDWQLFVALGILSSLGSAFLFTPAIAAVGHFFKDRRGFATGVATTACSASAVVFPFILQALFVRVGWAWAMRALALICFAITVAANFLIRARLPAARDANPHPHGRVFRTKGFAATVLAVVLAQFASFLPLSYMSSYALSKGFSEADSFNTVAILNASSLVGRVVGGWSADKIGPFNVSAMLSAIAALACFGIWLPAGGTKAGITIFAVIFGCASGSSVSLVPVSVGRLCKTQEYGRYYGACYTVASLVSLFAIPAAEGVLREDLGSYWALIVVTGMFYVAAAATFVATKLTVTGWRIWAAF</sequence>
<dbReference type="Pfam" id="PF07690">
    <property type="entry name" value="MFS_1"/>
    <property type="match status" value="1"/>
</dbReference>
<feature type="transmembrane region" description="Helical" evidence="3">
    <location>
        <begin position="152"/>
        <end position="171"/>
    </location>
</feature>
<feature type="transmembrane region" description="Helical" evidence="3">
    <location>
        <begin position="177"/>
        <end position="198"/>
    </location>
</feature>
<dbReference type="GO" id="GO:0016020">
    <property type="term" value="C:membrane"/>
    <property type="evidence" value="ECO:0007669"/>
    <property type="project" value="UniProtKB-SubCell"/>
</dbReference>
<comment type="subcellular location">
    <subcellularLocation>
        <location evidence="1">Membrane</location>
        <topology evidence="1">Multi-pass membrane protein</topology>
    </subcellularLocation>
</comment>
<feature type="domain" description="Major facilitator superfamily (MFS) profile" evidence="4">
    <location>
        <begin position="81"/>
        <end position="465"/>
    </location>
</feature>
<evidence type="ECO:0000259" key="4">
    <source>
        <dbReference type="PROSITE" id="PS50850"/>
    </source>
</evidence>
<feature type="transmembrane region" description="Helical" evidence="3">
    <location>
        <begin position="241"/>
        <end position="261"/>
    </location>
</feature>
<name>A0A446BAT5_9PEZI</name>
<dbReference type="Proteomes" id="UP000289323">
    <property type="component" value="Unassembled WGS sequence"/>
</dbReference>
<feature type="transmembrane region" description="Helical" evidence="3">
    <location>
        <begin position="410"/>
        <end position="428"/>
    </location>
</feature>
<keyword evidence="3" id="KW-0472">Membrane</keyword>
<dbReference type="AlphaFoldDB" id="A0A446BAT5"/>
<keyword evidence="3" id="KW-0812">Transmembrane</keyword>
<comment type="similarity">
    <text evidence="2">Belongs to the major facilitator superfamily. Monocarboxylate porter (TC 2.A.1.13) family.</text>
</comment>
<feature type="transmembrane region" description="Helical" evidence="3">
    <location>
        <begin position="350"/>
        <end position="369"/>
    </location>
</feature>
<accession>A0A446BAT5</accession>